<dbReference type="InterPro" id="IPR036661">
    <property type="entry name" value="Luciferase-like_sf"/>
</dbReference>
<gene>
    <name evidence="6" type="ORF">F4Y42_08975</name>
</gene>
<keyword evidence="3 6" id="KW-0560">Oxidoreductase</keyword>
<evidence type="ECO:0000313" key="6">
    <source>
        <dbReference type="EMBL" id="MXY93566.1"/>
    </source>
</evidence>
<accession>A0A6B0YR61</accession>
<organism evidence="6">
    <name type="scientific">Caldilineaceae bacterium SB0664_bin_27</name>
    <dbReference type="NCBI Taxonomy" id="2605260"/>
    <lineage>
        <taxon>Bacteria</taxon>
        <taxon>Bacillati</taxon>
        <taxon>Chloroflexota</taxon>
        <taxon>Caldilineae</taxon>
        <taxon>Caldilineales</taxon>
        <taxon>Caldilineaceae</taxon>
    </lineage>
</organism>
<dbReference type="Gene3D" id="3.20.20.30">
    <property type="entry name" value="Luciferase-like domain"/>
    <property type="match status" value="1"/>
</dbReference>
<proteinExistence type="predicted"/>
<sequence>MKFGVFLPSHGPAKSPQSVHQVAQSAEQSGYDSLWAADHVLVHQRFSDFCMIETFVTLGYVAAITEKITLGTTVLVLPQRDPILAAKQAAAVDQYCNGRLILGLGVGWMDDEYRYLRTDFSKRGRMMDEWMDVMRVLWSEDEPSFQGEWINFEESAFEPKPAQEGGPPFTIGGLSDAAIRRAATKAIGWHPIQISPEEVAGGVAKMKAWANGEPRTVVFHARAELGDQADPEVSLIRGSMSEINDLIGRYAEAGVEHMLFDFNTTPTAGGIQDQMERIASDVFPVHQTA</sequence>
<evidence type="ECO:0000256" key="4">
    <source>
        <dbReference type="ARBA" id="ARBA00023033"/>
    </source>
</evidence>
<name>A0A6B0YR61_9CHLR</name>
<evidence type="ECO:0000256" key="2">
    <source>
        <dbReference type="ARBA" id="ARBA00022643"/>
    </source>
</evidence>
<keyword evidence="1" id="KW-0285">Flavoprotein</keyword>
<dbReference type="EC" id="1.-.-.-" evidence="6"/>
<reference evidence="6" key="1">
    <citation type="submission" date="2019-09" db="EMBL/GenBank/DDBJ databases">
        <title>Characterisation of the sponge microbiome using genome-centric metagenomics.</title>
        <authorList>
            <person name="Engelberts J.P."/>
            <person name="Robbins S.J."/>
            <person name="De Goeij J.M."/>
            <person name="Aranda M."/>
            <person name="Bell S.C."/>
            <person name="Webster N.S."/>
        </authorList>
    </citation>
    <scope>NUCLEOTIDE SEQUENCE</scope>
    <source>
        <strain evidence="6">SB0664_bin_27</strain>
    </source>
</reference>
<dbReference type="GO" id="GO:0046306">
    <property type="term" value="P:alkanesulfonate catabolic process"/>
    <property type="evidence" value="ECO:0007669"/>
    <property type="project" value="TreeGrafter"/>
</dbReference>
<evidence type="ECO:0000256" key="3">
    <source>
        <dbReference type="ARBA" id="ARBA00023002"/>
    </source>
</evidence>
<dbReference type="Pfam" id="PF00296">
    <property type="entry name" value="Bac_luciferase"/>
    <property type="match status" value="1"/>
</dbReference>
<evidence type="ECO:0000256" key="1">
    <source>
        <dbReference type="ARBA" id="ARBA00022630"/>
    </source>
</evidence>
<evidence type="ECO:0000259" key="5">
    <source>
        <dbReference type="Pfam" id="PF00296"/>
    </source>
</evidence>
<dbReference type="SUPFAM" id="SSF51679">
    <property type="entry name" value="Bacterial luciferase-like"/>
    <property type="match status" value="1"/>
</dbReference>
<dbReference type="AlphaFoldDB" id="A0A6B0YR61"/>
<protein>
    <submittedName>
        <fullName evidence="6">TIGR03619 family F420-dependent LLM class oxidoreductase</fullName>
        <ecNumber evidence="6">1.-.-.-</ecNumber>
    </submittedName>
</protein>
<dbReference type="NCBIfam" id="TIGR03619">
    <property type="entry name" value="F420_Rv2161c"/>
    <property type="match status" value="1"/>
</dbReference>
<dbReference type="InterPro" id="IPR050172">
    <property type="entry name" value="SsuD_RutA_monooxygenase"/>
</dbReference>
<dbReference type="InterPro" id="IPR019921">
    <property type="entry name" value="Lucif-like_OxRdtase_Rv2161c"/>
</dbReference>
<feature type="domain" description="Luciferase-like" evidence="5">
    <location>
        <begin position="1"/>
        <end position="210"/>
    </location>
</feature>
<dbReference type="EMBL" id="VXRG01000074">
    <property type="protein sequence ID" value="MXY93566.1"/>
    <property type="molecule type" value="Genomic_DNA"/>
</dbReference>
<keyword evidence="4" id="KW-0503">Monooxygenase</keyword>
<keyword evidence="2" id="KW-0288">FMN</keyword>
<dbReference type="GO" id="GO:0008726">
    <property type="term" value="F:alkanesulfonate monooxygenase activity"/>
    <property type="evidence" value="ECO:0007669"/>
    <property type="project" value="TreeGrafter"/>
</dbReference>
<dbReference type="PANTHER" id="PTHR42847">
    <property type="entry name" value="ALKANESULFONATE MONOOXYGENASE"/>
    <property type="match status" value="1"/>
</dbReference>
<dbReference type="PANTHER" id="PTHR42847:SF4">
    <property type="entry name" value="ALKANESULFONATE MONOOXYGENASE-RELATED"/>
    <property type="match status" value="1"/>
</dbReference>
<comment type="caution">
    <text evidence="6">The sequence shown here is derived from an EMBL/GenBank/DDBJ whole genome shotgun (WGS) entry which is preliminary data.</text>
</comment>
<dbReference type="InterPro" id="IPR011251">
    <property type="entry name" value="Luciferase-like_dom"/>
</dbReference>